<name>W9G3L7_9MICO</name>
<dbReference type="InterPro" id="IPR013221">
    <property type="entry name" value="Mur_ligase_cen"/>
</dbReference>
<accession>W9G3L7</accession>
<dbReference type="EMBL" id="AWSA01000039">
    <property type="protein sequence ID" value="EWT00590.1"/>
    <property type="molecule type" value="Genomic_DNA"/>
</dbReference>
<dbReference type="PANTHER" id="PTHR23135:SF7">
    <property type="entry name" value="LIPID II ISOGLUTAMINYL SYNTHASE (GLUTAMINE-HYDROLYZING) SUBUNIT MURT"/>
    <property type="match status" value="1"/>
</dbReference>
<protein>
    <submittedName>
        <fullName evidence="2">UDP-N-acetylmuramoylalanine--D-glutamate ligase</fullName>
    </submittedName>
</protein>
<evidence type="ECO:0000313" key="3">
    <source>
        <dbReference type="Proteomes" id="UP000019489"/>
    </source>
</evidence>
<comment type="caution">
    <text evidence="2">The sequence shown here is derived from an EMBL/GenBank/DDBJ whole genome shotgun (WGS) entry which is preliminary data.</text>
</comment>
<dbReference type="AlphaFoldDB" id="W9G3L7"/>
<dbReference type="PANTHER" id="PTHR23135">
    <property type="entry name" value="MUR LIGASE FAMILY MEMBER"/>
    <property type="match status" value="1"/>
</dbReference>
<dbReference type="GO" id="GO:0016881">
    <property type="term" value="F:acid-amino acid ligase activity"/>
    <property type="evidence" value="ECO:0007669"/>
    <property type="project" value="InterPro"/>
</dbReference>
<dbReference type="Pfam" id="PF08245">
    <property type="entry name" value="Mur_ligase_M"/>
    <property type="match status" value="1"/>
</dbReference>
<dbReference type="Proteomes" id="UP000019489">
    <property type="component" value="Unassembled WGS sequence"/>
</dbReference>
<keyword evidence="2" id="KW-0436">Ligase</keyword>
<evidence type="ECO:0000259" key="1">
    <source>
        <dbReference type="Pfam" id="PF08245"/>
    </source>
</evidence>
<dbReference type="InterPro" id="IPR036565">
    <property type="entry name" value="Mur-like_cat_sf"/>
</dbReference>
<proteinExistence type="predicted"/>
<keyword evidence="3" id="KW-1185">Reference proteome</keyword>
<sequence length="427" mass="44538">MREGCPVTHRRDPLRAGVALGAGRVADRLSLSLGLGAGSVVGGRTALRLDPRVLEAVAAGRRSVLVTGTNGKATVTALVTAALGEKGSVVTNAMGANTTDGIIAALAKDRTSPVAALEVDDVHLGAVVKGTRPRAVIALNSSREYTRGVSLARTLRHWRRTAAALPDDSVAIINTDDPLVSWAFEAAPRVVPVSGGLDWRDDALLCPACRAPHEFEGLSWSCPGCGRQRRAPQWTVVAEGDEGDEGVEWYVEHGRGRQRIEVTVPGRTATVGEAFALAAADVFGVDLAGAAERMATVADVDERYAPVQIGEHAARLMRLDNPAGWAEALDVAATTGAQLVMVVDPDGPRDTATMWESPFHLIGGHEVAVTGGRSSDVVAILTAAGVRTRVAPDVLSAIATREAGDVLVACNTPAFRRVSAQFRGGAA</sequence>
<dbReference type="SUPFAM" id="SSF53623">
    <property type="entry name" value="MurD-like peptide ligases, catalytic domain"/>
    <property type="match status" value="1"/>
</dbReference>
<organism evidence="2 3">
    <name type="scientific">Intrasporangium oryzae NRRL B-24470</name>
    <dbReference type="NCBI Taxonomy" id="1386089"/>
    <lineage>
        <taxon>Bacteria</taxon>
        <taxon>Bacillati</taxon>
        <taxon>Actinomycetota</taxon>
        <taxon>Actinomycetes</taxon>
        <taxon>Micrococcales</taxon>
        <taxon>Intrasporangiaceae</taxon>
        <taxon>Intrasporangium</taxon>
    </lineage>
</organism>
<dbReference type="Gene3D" id="3.40.1190.10">
    <property type="entry name" value="Mur-like, catalytic domain"/>
    <property type="match status" value="1"/>
</dbReference>
<dbReference type="STRING" id="1386089.N865_14630"/>
<dbReference type="GO" id="GO:0005524">
    <property type="term" value="F:ATP binding"/>
    <property type="evidence" value="ECO:0007669"/>
    <property type="project" value="InterPro"/>
</dbReference>
<feature type="domain" description="Mur ligase central" evidence="1">
    <location>
        <begin position="66"/>
        <end position="189"/>
    </location>
</feature>
<dbReference type="eggNOG" id="COG0771">
    <property type="taxonomic scope" value="Bacteria"/>
</dbReference>
<gene>
    <name evidence="2" type="ORF">N865_14630</name>
</gene>
<reference evidence="2 3" key="1">
    <citation type="submission" date="2013-08" db="EMBL/GenBank/DDBJ databases">
        <title>Intrasporangium oryzae NRRL B-24470.</title>
        <authorList>
            <person name="Liu H."/>
            <person name="Wang G."/>
        </authorList>
    </citation>
    <scope>NUCLEOTIDE SEQUENCE [LARGE SCALE GENOMIC DNA]</scope>
    <source>
        <strain evidence="2 3">NRRL B-24470</strain>
    </source>
</reference>
<evidence type="ECO:0000313" key="2">
    <source>
        <dbReference type="EMBL" id="EWT00590.1"/>
    </source>
</evidence>